<dbReference type="PANTHER" id="PTHR34107">
    <property type="entry name" value="SLL0198 PROTEIN-RELATED"/>
    <property type="match status" value="1"/>
</dbReference>
<sequence length="185" mass="20537">MVASCYIVTDEELMQISAKNPDLRFERNADGTLVIMAPTGGISGNREAKAGAYLLSYVESHDLGEVFSSSTGFKLPNGAVRSPDVAFVAKGRLPENWDEGEDGFINLAPDFVIEIRSKTDSLETLQEKMQEYMENGVKLGWLIDRKNQQAWVYRADKSVTQYPATAILDGENVVPGFTLRLERLL</sequence>
<feature type="domain" description="Putative restriction endonuclease" evidence="1">
    <location>
        <begin position="11"/>
        <end position="181"/>
    </location>
</feature>
<accession>A0ABV4X4B4</accession>
<dbReference type="RefSeq" id="WP_413270719.1">
    <property type="nucleotide sequence ID" value="NZ_JBHFNQ010000094.1"/>
</dbReference>
<organism evidence="2 3">
    <name type="scientific">Floridaenema aerugineum BLCC-F46</name>
    <dbReference type="NCBI Taxonomy" id="3153654"/>
    <lineage>
        <taxon>Bacteria</taxon>
        <taxon>Bacillati</taxon>
        <taxon>Cyanobacteriota</taxon>
        <taxon>Cyanophyceae</taxon>
        <taxon>Oscillatoriophycideae</taxon>
        <taxon>Aerosakkonematales</taxon>
        <taxon>Aerosakkonemataceae</taxon>
        <taxon>Floridanema</taxon>
        <taxon>Floridanema aerugineum</taxon>
    </lineage>
</organism>
<protein>
    <submittedName>
        <fullName evidence="2">Uma2 family endonuclease</fullName>
    </submittedName>
</protein>
<dbReference type="Pfam" id="PF05685">
    <property type="entry name" value="Uma2"/>
    <property type="match status" value="1"/>
</dbReference>
<keyword evidence="2" id="KW-0540">Nuclease</keyword>
<dbReference type="EMBL" id="JBHFNQ010000094">
    <property type="protein sequence ID" value="MFB2877621.1"/>
    <property type="molecule type" value="Genomic_DNA"/>
</dbReference>
<keyword evidence="3" id="KW-1185">Reference proteome</keyword>
<evidence type="ECO:0000313" key="3">
    <source>
        <dbReference type="Proteomes" id="UP001576774"/>
    </source>
</evidence>
<proteinExistence type="predicted"/>
<gene>
    <name evidence="2" type="ORF">ACE1CC_12275</name>
</gene>
<dbReference type="PANTHER" id="PTHR34107:SF7">
    <property type="entry name" value="SLR2092 PROTEIN"/>
    <property type="match status" value="1"/>
</dbReference>
<dbReference type="Gene3D" id="3.90.1570.10">
    <property type="entry name" value="tt1808, chain A"/>
    <property type="match status" value="1"/>
</dbReference>
<dbReference type="InterPro" id="IPR008538">
    <property type="entry name" value="Uma2"/>
</dbReference>
<dbReference type="InterPro" id="IPR011335">
    <property type="entry name" value="Restrct_endonuc-II-like"/>
</dbReference>
<dbReference type="Proteomes" id="UP001576774">
    <property type="component" value="Unassembled WGS sequence"/>
</dbReference>
<evidence type="ECO:0000259" key="1">
    <source>
        <dbReference type="Pfam" id="PF05685"/>
    </source>
</evidence>
<dbReference type="InterPro" id="IPR012296">
    <property type="entry name" value="Nuclease_put_TT1808"/>
</dbReference>
<comment type="caution">
    <text evidence="2">The sequence shown here is derived from an EMBL/GenBank/DDBJ whole genome shotgun (WGS) entry which is preliminary data.</text>
</comment>
<keyword evidence="2" id="KW-0255">Endonuclease</keyword>
<dbReference type="SUPFAM" id="SSF52980">
    <property type="entry name" value="Restriction endonuclease-like"/>
    <property type="match status" value="1"/>
</dbReference>
<dbReference type="CDD" id="cd06260">
    <property type="entry name" value="DUF820-like"/>
    <property type="match status" value="1"/>
</dbReference>
<keyword evidence="2" id="KW-0378">Hydrolase</keyword>
<dbReference type="GO" id="GO:0004519">
    <property type="term" value="F:endonuclease activity"/>
    <property type="evidence" value="ECO:0007669"/>
    <property type="project" value="UniProtKB-KW"/>
</dbReference>
<evidence type="ECO:0000313" key="2">
    <source>
        <dbReference type="EMBL" id="MFB2877621.1"/>
    </source>
</evidence>
<reference evidence="2 3" key="1">
    <citation type="submission" date="2024-09" db="EMBL/GenBank/DDBJ databases">
        <title>Floridaenema gen nov. (Aerosakkonemataceae, Aerosakkonematales ord. nov., Cyanobacteria) from benthic tropical and subtropical fresh waters, with the description of four new species.</title>
        <authorList>
            <person name="Moretto J.A."/>
            <person name="Berthold D.E."/>
            <person name="Lefler F.W."/>
            <person name="Huang I.-S."/>
            <person name="Laughinghouse H. IV."/>
        </authorList>
    </citation>
    <scope>NUCLEOTIDE SEQUENCE [LARGE SCALE GENOMIC DNA]</scope>
    <source>
        <strain evidence="2 3">BLCC-F46</strain>
    </source>
</reference>
<name>A0ABV4X4B4_9CYAN</name>